<proteinExistence type="inferred from homology"/>
<evidence type="ECO:0000256" key="6">
    <source>
        <dbReference type="ARBA" id="ARBA00022475"/>
    </source>
</evidence>
<dbReference type="STRING" id="1902579.BHV28_11740"/>
<protein>
    <recommendedName>
        <fullName evidence="4 12">Heme exporter protein D</fullName>
    </recommendedName>
</protein>
<organism evidence="13 14">
    <name type="scientific">Candidatus Tokpelaia hoelldobleri</name>
    <dbReference type="NCBI Taxonomy" id="1902579"/>
    <lineage>
        <taxon>Bacteria</taxon>
        <taxon>Pseudomonadati</taxon>
        <taxon>Pseudomonadota</taxon>
        <taxon>Alphaproteobacteria</taxon>
        <taxon>Hyphomicrobiales</taxon>
        <taxon>Candidatus Tokpelaia</taxon>
    </lineage>
</organism>
<keyword evidence="10 12" id="KW-1133">Transmembrane helix</keyword>
<evidence type="ECO:0000256" key="12">
    <source>
        <dbReference type="RuleBase" id="RU363101"/>
    </source>
</evidence>
<keyword evidence="5 12" id="KW-0813">Transport</keyword>
<evidence type="ECO:0000256" key="1">
    <source>
        <dbReference type="ARBA" id="ARBA00002442"/>
    </source>
</evidence>
<evidence type="ECO:0000313" key="14">
    <source>
        <dbReference type="Proteomes" id="UP000188912"/>
    </source>
</evidence>
<keyword evidence="11 12" id="KW-0472">Membrane</keyword>
<sequence length="50" mass="5638">MSHLTFVLASYGVAAFGLAAVFIWLLADGHRQRTALKQLQNHIKQQEQTK</sequence>
<keyword evidence="7 12" id="KW-0997">Cell inner membrane</keyword>
<dbReference type="GO" id="GO:0015886">
    <property type="term" value="P:heme transport"/>
    <property type="evidence" value="ECO:0007669"/>
    <property type="project" value="InterPro"/>
</dbReference>
<dbReference type="Pfam" id="PF04995">
    <property type="entry name" value="CcmD"/>
    <property type="match status" value="1"/>
</dbReference>
<keyword evidence="8 12" id="KW-0812">Transmembrane</keyword>
<dbReference type="NCBIfam" id="TIGR03141">
    <property type="entry name" value="cytochro_ccmD"/>
    <property type="match status" value="1"/>
</dbReference>
<dbReference type="GO" id="GO:0017004">
    <property type="term" value="P:cytochrome complex assembly"/>
    <property type="evidence" value="ECO:0007669"/>
    <property type="project" value="UniProtKB-KW"/>
</dbReference>
<evidence type="ECO:0000256" key="7">
    <source>
        <dbReference type="ARBA" id="ARBA00022519"/>
    </source>
</evidence>
<evidence type="ECO:0000256" key="5">
    <source>
        <dbReference type="ARBA" id="ARBA00022448"/>
    </source>
</evidence>
<evidence type="ECO:0000256" key="10">
    <source>
        <dbReference type="ARBA" id="ARBA00022989"/>
    </source>
</evidence>
<evidence type="ECO:0000256" key="3">
    <source>
        <dbReference type="ARBA" id="ARBA00008741"/>
    </source>
</evidence>
<evidence type="ECO:0000313" key="13">
    <source>
        <dbReference type="EMBL" id="AQS41860.1"/>
    </source>
</evidence>
<evidence type="ECO:0000256" key="8">
    <source>
        <dbReference type="ARBA" id="ARBA00022692"/>
    </source>
</evidence>
<dbReference type="Proteomes" id="UP000188912">
    <property type="component" value="Chromosome"/>
</dbReference>
<feature type="transmembrane region" description="Helical" evidence="12">
    <location>
        <begin position="6"/>
        <end position="27"/>
    </location>
</feature>
<reference evidence="13 14" key="1">
    <citation type="journal article" date="2010" name="Science">
        <title>Genomic comparison of the ants Camponotus floridanus and Harpegnathos saltator.</title>
        <authorList>
            <person name="Bonasio R."/>
            <person name="Zhang G."/>
            <person name="Ye C."/>
            <person name="Mutti N.S."/>
            <person name="Fang X."/>
            <person name="Qin N."/>
            <person name="Donahue G."/>
            <person name="Yang P."/>
            <person name="Li Q."/>
            <person name="Li C."/>
            <person name="Zhang P."/>
            <person name="Huang Z."/>
            <person name="Berger S.L."/>
            <person name="Reinberg D."/>
            <person name="Wang J."/>
            <person name="Liebig J."/>
        </authorList>
    </citation>
    <scope>NUCLEOTIDE SEQUENCE [LARGE SCALE GENOMIC DNA]</scope>
    <source>
        <strain evidence="13 14">Hsal</strain>
    </source>
</reference>
<evidence type="ECO:0000256" key="4">
    <source>
        <dbReference type="ARBA" id="ARBA00016461"/>
    </source>
</evidence>
<name>A0A1U9JVH7_9HYPH</name>
<comment type="function">
    <text evidence="1 12">Required for the export of heme to the periplasm for the biogenesis of c-type cytochromes.</text>
</comment>
<comment type="subcellular location">
    <subcellularLocation>
        <location evidence="2 12">Cell inner membrane</location>
        <topology evidence="2 12">Single-pass membrane protein</topology>
    </subcellularLocation>
</comment>
<keyword evidence="9 12" id="KW-0201">Cytochrome c-type biogenesis</keyword>
<accession>A0A1U9JVH7</accession>
<dbReference type="EMBL" id="CP017315">
    <property type="protein sequence ID" value="AQS41860.1"/>
    <property type="molecule type" value="Genomic_DNA"/>
</dbReference>
<evidence type="ECO:0000256" key="9">
    <source>
        <dbReference type="ARBA" id="ARBA00022748"/>
    </source>
</evidence>
<keyword evidence="6 12" id="KW-1003">Cell membrane</keyword>
<evidence type="ECO:0000256" key="2">
    <source>
        <dbReference type="ARBA" id="ARBA00004377"/>
    </source>
</evidence>
<dbReference type="KEGG" id="thd:BHV28_11740"/>
<gene>
    <name evidence="13" type="primary">ccmD</name>
    <name evidence="13" type="ORF">BHV28_11740</name>
</gene>
<dbReference type="GO" id="GO:0005886">
    <property type="term" value="C:plasma membrane"/>
    <property type="evidence" value="ECO:0007669"/>
    <property type="project" value="UniProtKB-SubCell"/>
</dbReference>
<comment type="similarity">
    <text evidence="3 12">Belongs to the CcmD/CycX/HelD family.</text>
</comment>
<dbReference type="InterPro" id="IPR007078">
    <property type="entry name" value="Haem_export_protD_CcmD"/>
</dbReference>
<keyword evidence="14" id="KW-1185">Reference proteome</keyword>
<evidence type="ECO:0000256" key="11">
    <source>
        <dbReference type="ARBA" id="ARBA00023136"/>
    </source>
</evidence>
<dbReference type="AlphaFoldDB" id="A0A1U9JVH7"/>
<reference evidence="13 14" key="2">
    <citation type="journal article" date="2016" name="Sci. Rep.">
        <title>The genome of Rhizobiales bacteria in predatory ants reveals urease gene functions but no genes for nitrogen fixation.</title>
        <authorList>
            <person name="Neuvonen M.M."/>
            <person name="Tamarit D."/>
            <person name="Naslund K."/>
            <person name="Liebig J."/>
            <person name="Feldhaar H."/>
            <person name="Moran N.A."/>
            <person name="Guy L."/>
            <person name="Andersson S.G."/>
        </authorList>
    </citation>
    <scope>NUCLEOTIDE SEQUENCE [LARGE SCALE GENOMIC DNA]</scope>
    <source>
        <strain evidence="13 14">Hsal</strain>
    </source>
</reference>